<feature type="region of interest" description="Disordered" evidence="5">
    <location>
        <begin position="1"/>
        <end position="63"/>
    </location>
</feature>
<dbReference type="EMBL" id="LSSK01000257">
    <property type="protein sequence ID" value="OMH84066.1"/>
    <property type="molecule type" value="Genomic_DNA"/>
</dbReference>
<comment type="caution">
    <text evidence="6">The sequence shown here is derived from an EMBL/GenBank/DDBJ whole genome shotgun (WGS) entry which is preliminary data.</text>
</comment>
<feature type="compositionally biased region" description="Polar residues" evidence="5">
    <location>
        <begin position="48"/>
        <end position="62"/>
    </location>
</feature>
<feature type="compositionally biased region" description="Polar residues" evidence="5">
    <location>
        <begin position="24"/>
        <end position="37"/>
    </location>
</feature>
<dbReference type="InterPro" id="IPR050362">
    <property type="entry name" value="Cation-dep_OMT"/>
</dbReference>
<proteinExistence type="inferred from homology"/>
<feature type="compositionally biased region" description="Basic and acidic residues" evidence="5">
    <location>
        <begin position="14"/>
        <end position="23"/>
    </location>
</feature>
<dbReference type="PANTHER" id="PTHR10509:SF14">
    <property type="entry name" value="CAFFEOYL-COA O-METHYLTRANSFERASE 3-RELATED"/>
    <property type="match status" value="1"/>
</dbReference>
<accession>A0A1R1PSU2</accession>
<dbReference type="InterPro" id="IPR002935">
    <property type="entry name" value="SAM_O-MeTrfase"/>
</dbReference>
<keyword evidence="2 6" id="KW-0808">Transferase</keyword>
<keyword evidence="7" id="KW-1185">Reference proteome</keyword>
<dbReference type="SUPFAM" id="SSF53335">
    <property type="entry name" value="S-adenosyl-L-methionine-dependent methyltransferases"/>
    <property type="match status" value="1"/>
</dbReference>
<comment type="similarity">
    <text evidence="4">Belongs to the class I-like SAM-binding methyltransferase superfamily. Cation-dependent O-methyltransferase family.</text>
</comment>
<dbReference type="GO" id="GO:0008171">
    <property type="term" value="F:O-methyltransferase activity"/>
    <property type="evidence" value="ECO:0007669"/>
    <property type="project" value="InterPro"/>
</dbReference>
<feature type="compositionally biased region" description="Basic residues" evidence="5">
    <location>
        <begin position="1"/>
        <end position="12"/>
    </location>
</feature>
<dbReference type="OrthoDB" id="10251242at2759"/>
<keyword evidence="3" id="KW-0949">S-adenosyl-L-methionine</keyword>
<evidence type="ECO:0000256" key="5">
    <source>
        <dbReference type="SAM" id="MobiDB-lite"/>
    </source>
</evidence>
<gene>
    <name evidence="6" type="ORF">AX774_g2412</name>
</gene>
<evidence type="ECO:0000256" key="1">
    <source>
        <dbReference type="ARBA" id="ARBA00022603"/>
    </source>
</evidence>
<dbReference type="Proteomes" id="UP000188320">
    <property type="component" value="Unassembled WGS sequence"/>
</dbReference>
<evidence type="ECO:0000313" key="7">
    <source>
        <dbReference type="Proteomes" id="UP000188320"/>
    </source>
</evidence>
<dbReference type="Gene3D" id="3.40.50.150">
    <property type="entry name" value="Vaccinia Virus protein VP39"/>
    <property type="match status" value="1"/>
</dbReference>
<dbReference type="GO" id="GO:0008757">
    <property type="term" value="F:S-adenosylmethionine-dependent methyltransferase activity"/>
    <property type="evidence" value="ECO:0007669"/>
    <property type="project" value="TreeGrafter"/>
</dbReference>
<feature type="compositionally biased region" description="Polar residues" evidence="5">
    <location>
        <begin position="98"/>
        <end position="112"/>
    </location>
</feature>
<dbReference type="PANTHER" id="PTHR10509">
    <property type="entry name" value="O-METHYLTRANSFERASE-RELATED"/>
    <property type="match status" value="1"/>
</dbReference>
<evidence type="ECO:0000313" key="6">
    <source>
        <dbReference type="EMBL" id="OMH84066.1"/>
    </source>
</evidence>
<dbReference type="InterPro" id="IPR029063">
    <property type="entry name" value="SAM-dependent_MTases_sf"/>
</dbReference>
<reference evidence="7" key="1">
    <citation type="submission" date="2017-01" db="EMBL/GenBank/DDBJ databases">
        <authorList>
            <person name="Wang Y."/>
            <person name="White M."/>
            <person name="Kvist S."/>
            <person name="Moncalvo J.-M."/>
        </authorList>
    </citation>
    <scope>NUCLEOTIDE SEQUENCE [LARGE SCALE GENOMIC DNA]</scope>
    <source>
        <strain evidence="7">COL-18-3</strain>
    </source>
</reference>
<evidence type="ECO:0000256" key="2">
    <source>
        <dbReference type="ARBA" id="ARBA00022679"/>
    </source>
</evidence>
<dbReference type="AlphaFoldDB" id="A0A1R1PSU2"/>
<evidence type="ECO:0000256" key="3">
    <source>
        <dbReference type="ARBA" id="ARBA00022691"/>
    </source>
</evidence>
<evidence type="ECO:0000256" key="4">
    <source>
        <dbReference type="ARBA" id="ARBA00023453"/>
    </source>
</evidence>
<organism evidence="6 7">
    <name type="scientific">Zancudomyces culisetae</name>
    <name type="common">Gut fungus</name>
    <name type="synonym">Smittium culisetae</name>
    <dbReference type="NCBI Taxonomy" id="1213189"/>
    <lineage>
        <taxon>Eukaryota</taxon>
        <taxon>Fungi</taxon>
        <taxon>Fungi incertae sedis</taxon>
        <taxon>Zoopagomycota</taxon>
        <taxon>Kickxellomycotina</taxon>
        <taxon>Harpellomycetes</taxon>
        <taxon>Harpellales</taxon>
        <taxon>Legeriomycetaceae</taxon>
        <taxon>Zancudomyces</taxon>
    </lineage>
</organism>
<dbReference type="GO" id="GO:0032259">
    <property type="term" value="P:methylation"/>
    <property type="evidence" value="ECO:0007669"/>
    <property type="project" value="UniProtKB-KW"/>
</dbReference>
<keyword evidence="1 6" id="KW-0489">Methyltransferase</keyword>
<name>A0A1R1PSU2_ZANCU</name>
<protein>
    <submittedName>
        <fullName evidence="6">Caffeoyl-CoA O-methyltransferase</fullName>
    </submittedName>
</protein>
<sequence>MPKKKERTKPILKPRLDQSRQQRELNGSANELTTTLPTGDFIQPPRPQQDTSSGTNSANNLNPRVDQHETIDLQDSQTKIFFPFPLSEYEQNLESRKSSQFGNKPTKSNFDQTPAPAPAPISLPQCTTEKEWLSNERQIINELLLIYKQLLSGTPSLKSQVLVSDVTDSNVKRKNPVFKLRIFINNISFPLQIPPVTNSYPDYGNSQSKRVSSIALFGFVGFDLFNLLAVGIKLNKHINLDKYKGIDKIRCDSETTQQSTLPCGFNYFLLSIFKDTLSDFFCRKNKEIEHKEVEQQQKVVGNLKDTPLSTNPTVNIKNNFKGNKNVSGTLLFNSEILFQLEQGNLFLSETHPLDLQIRFVWSLLLYYNSIVTINPSDDLIVEIDTHICMKPSQRPILTTSLYNNFTCSNYQVYAHLKRLGYIVTVIPQPKSDSAFLSRSVSKSGSGNSGNYGTDNANSHNPYCDVKPGNLKKDVKCALHQYPIMDGNTSNISENKSALTHTFCFAYEHIKHRIIGFSRSLLGKTRKFVDTSLNTISNSLTALSFKENVFGISAFDRNVYRNIKVSCPLTGKGRQFSFHSQNDIFSALKDKGPKIISAAEFNSSNEILSERRDGNTNTLANEKTVGPSNNIDYNYVDGCYFDVYSPNKKLFLSNVPKTDIFPNLSNCNFRVLVLPKDTSATDTTLTHMKSVTKGKNDPEDKFVDGHSNFMYTLPNLLLSTSINPNLRHFTGFDTTTATINGANQPNAIREGSCANSNQQNQRTIPLVLAICEPGPEPIYNVKNNKQATKTSAAGHVPGLWYHGPAASTIERDTTFSDIAKDNLSKYLLRGHTISEQKNYCTQTRQLSGGNTEEISSFDVGKVNVNLILGDAVSSLENMPQENYPYDFVYMDAKKSEYINYLKTLLDNQQVTKNGIIVTDNVLFGGQVVNPESNKYGKIMHEFNRFVKQESRVDAVMLPVFDGISILKVR</sequence>
<dbReference type="Pfam" id="PF01596">
    <property type="entry name" value="Methyltransf_3"/>
    <property type="match status" value="1"/>
</dbReference>
<feature type="region of interest" description="Disordered" evidence="5">
    <location>
        <begin position="92"/>
        <end position="123"/>
    </location>
</feature>
<dbReference type="PROSITE" id="PS51682">
    <property type="entry name" value="SAM_OMT_I"/>
    <property type="match status" value="1"/>
</dbReference>